<sequence length="69" mass="7372">MGIPVFTRVIVPANSYPKLVSAFGESDQGVTCVVADQMPCKLSPIVLSAKVMTDFKEPDRLFANEGVVG</sequence>
<gene>
    <name evidence="1" type="ORF">HMPREF2128_07210</name>
</gene>
<name>A0A095YC72_9MICC</name>
<accession>A0A095YC72</accession>
<reference evidence="1 2" key="1">
    <citation type="submission" date="2014-07" db="EMBL/GenBank/DDBJ databases">
        <authorList>
            <person name="McCorrison J."/>
            <person name="Sanka R."/>
            <person name="Torralba M."/>
            <person name="Gillis M."/>
            <person name="Haft D.H."/>
            <person name="Methe B."/>
            <person name="Sutton G."/>
            <person name="Nelson K.E."/>
        </authorList>
    </citation>
    <scope>NUCLEOTIDE SEQUENCE [LARGE SCALE GENOMIC DNA]</scope>
    <source>
        <strain evidence="1 2">DNF00011</strain>
    </source>
</reference>
<dbReference type="AlphaFoldDB" id="A0A095YC72"/>
<organism evidence="1 2">
    <name type="scientific">Pseudoglutamicibacter albus DNF00011</name>
    <dbReference type="NCBI Taxonomy" id="1401063"/>
    <lineage>
        <taxon>Bacteria</taxon>
        <taxon>Bacillati</taxon>
        <taxon>Actinomycetota</taxon>
        <taxon>Actinomycetes</taxon>
        <taxon>Micrococcales</taxon>
        <taxon>Micrococcaceae</taxon>
        <taxon>Pseudoglutamicibacter</taxon>
    </lineage>
</organism>
<comment type="caution">
    <text evidence="1">The sequence shown here is derived from an EMBL/GenBank/DDBJ whole genome shotgun (WGS) entry which is preliminary data.</text>
</comment>
<proteinExistence type="predicted"/>
<evidence type="ECO:0000313" key="1">
    <source>
        <dbReference type="EMBL" id="KGF20060.1"/>
    </source>
</evidence>
<protein>
    <submittedName>
        <fullName evidence="1">Uncharacterized protein</fullName>
    </submittedName>
</protein>
<dbReference type="Proteomes" id="UP000053528">
    <property type="component" value="Unassembled WGS sequence"/>
</dbReference>
<evidence type="ECO:0000313" key="2">
    <source>
        <dbReference type="Proteomes" id="UP000053528"/>
    </source>
</evidence>
<dbReference type="EMBL" id="JRNH01000022">
    <property type="protein sequence ID" value="KGF20060.1"/>
    <property type="molecule type" value="Genomic_DNA"/>
</dbReference>